<name>A0ABV9SWJ7_9BACT</name>
<organism evidence="3 4">
    <name type="scientific">Negadavirga shengliensis</name>
    <dbReference type="NCBI Taxonomy" id="1389218"/>
    <lineage>
        <taxon>Bacteria</taxon>
        <taxon>Pseudomonadati</taxon>
        <taxon>Bacteroidota</taxon>
        <taxon>Cytophagia</taxon>
        <taxon>Cytophagales</taxon>
        <taxon>Cyclobacteriaceae</taxon>
        <taxon>Negadavirga</taxon>
    </lineage>
</organism>
<dbReference type="RefSeq" id="WP_377061549.1">
    <property type="nucleotide sequence ID" value="NZ_JBHSJJ010000002.1"/>
</dbReference>
<sequence length="187" mass="21599">MKYKIIWIGWFTVLGFGLVGLALVWFFQDIEIGELFSRGWPLGWQLLLGVFTGMVASGIAWFLITRSFFDKQRVFYRDMINRWSWTPSTILFVSFCAGVGEELFFRAGLQPLLGLWETSILFVLLHGYLNPFNWRISVYGVVMVFIISCFGYLFERTGIYTAMTAHAVFDWVLLSWMTGRLGKPPVS</sequence>
<reference evidence="4" key="1">
    <citation type="journal article" date="2019" name="Int. J. Syst. Evol. Microbiol.">
        <title>The Global Catalogue of Microorganisms (GCM) 10K type strain sequencing project: providing services to taxonomists for standard genome sequencing and annotation.</title>
        <authorList>
            <consortium name="The Broad Institute Genomics Platform"/>
            <consortium name="The Broad Institute Genome Sequencing Center for Infectious Disease"/>
            <person name="Wu L."/>
            <person name="Ma J."/>
        </authorList>
    </citation>
    <scope>NUCLEOTIDE SEQUENCE [LARGE SCALE GENOMIC DNA]</scope>
    <source>
        <strain evidence="4">CGMCC 4.7466</strain>
    </source>
</reference>
<accession>A0ABV9SWJ7</accession>
<keyword evidence="1" id="KW-0472">Membrane</keyword>
<evidence type="ECO:0000313" key="3">
    <source>
        <dbReference type="EMBL" id="MFC4870731.1"/>
    </source>
</evidence>
<keyword evidence="1" id="KW-1133">Transmembrane helix</keyword>
<dbReference type="Proteomes" id="UP001595818">
    <property type="component" value="Unassembled WGS sequence"/>
</dbReference>
<evidence type="ECO:0000313" key="4">
    <source>
        <dbReference type="Proteomes" id="UP001595818"/>
    </source>
</evidence>
<feature type="transmembrane region" description="Helical" evidence="1">
    <location>
        <begin position="136"/>
        <end position="153"/>
    </location>
</feature>
<evidence type="ECO:0000256" key="1">
    <source>
        <dbReference type="SAM" id="Phobius"/>
    </source>
</evidence>
<dbReference type="Pfam" id="PF02517">
    <property type="entry name" value="Rce1-like"/>
    <property type="match status" value="1"/>
</dbReference>
<comment type="caution">
    <text evidence="3">The sequence shown here is derived from an EMBL/GenBank/DDBJ whole genome shotgun (WGS) entry which is preliminary data.</text>
</comment>
<feature type="transmembrane region" description="Helical" evidence="1">
    <location>
        <begin position="7"/>
        <end position="27"/>
    </location>
</feature>
<dbReference type="EC" id="3.4.-.-" evidence="3"/>
<keyword evidence="4" id="KW-1185">Reference proteome</keyword>
<feature type="domain" description="CAAX prenyl protease 2/Lysostaphin resistance protein A-like" evidence="2">
    <location>
        <begin position="84"/>
        <end position="172"/>
    </location>
</feature>
<evidence type="ECO:0000259" key="2">
    <source>
        <dbReference type="Pfam" id="PF02517"/>
    </source>
</evidence>
<dbReference type="InterPro" id="IPR003675">
    <property type="entry name" value="Rce1/LyrA-like_dom"/>
</dbReference>
<dbReference type="GO" id="GO:0016787">
    <property type="term" value="F:hydrolase activity"/>
    <property type="evidence" value="ECO:0007669"/>
    <property type="project" value="UniProtKB-KW"/>
</dbReference>
<proteinExistence type="predicted"/>
<dbReference type="EMBL" id="JBHSJJ010000002">
    <property type="protein sequence ID" value="MFC4870731.1"/>
    <property type="molecule type" value="Genomic_DNA"/>
</dbReference>
<protein>
    <submittedName>
        <fullName evidence="3">CPBP family intramembrane glutamic endopeptidase</fullName>
        <ecNumber evidence="3">3.4.-.-</ecNumber>
    </submittedName>
</protein>
<gene>
    <name evidence="3" type="ORF">ACFPFU_03465</name>
</gene>
<feature type="transmembrane region" description="Helical" evidence="1">
    <location>
        <begin position="85"/>
        <end position="105"/>
    </location>
</feature>
<keyword evidence="1" id="KW-0812">Transmembrane</keyword>
<feature type="transmembrane region" description="Helical" evidence="1">
    <location>
        <begin position="42"/>
        <end position="64"/>
    </location>
</feature>
<keyword evidence="3" id="KW-0378">Hydrolase</keyword>